<evidence type="ECO:0000313" key="3">
    <source>
        <dbReference type="Proteomes" id="UP001249240"/>
    </source>
</evidence>
<feature type="region of interest" description="Disordered" evidence="1">
    <location>
        <begin position="76"/>
        <end position="102"/>
    </location>
</feature>
<name>A0AAW8SXK3_9ENTE</name>
<gene>
    <name evidence="2" type="ORF">P7D78_09310</name>
</gene>
<reference evidence="2" key="1">
    <citation type="submission" date="2023-03" db="EMBL/GenBank/DDBJ databases">
        <authorList>
            <person name="Shen W."/>
            <person name="Cai J."/>
        </authorList>
    </citation>
    <scope>NUCLEOTIDE SEQUENCE</scope>
    <source>
        <strain evidence="2">B646-2</strain>
    </source>
</reference>
<comment type="caution">
    <text evidence="2">The sequence shown here is derived from an EMBL/GenBank/DDBJ whole genome shotgun (WGS) entry which is preliminary data.</text>
</comment>
<organism evidence="2 3">
    <name type="scientific">Enterococcus raffinosus</name>
    <dbReference type="NCBI Taxonomy" id="71452"/>
    <lineage>
        <taxon>Bacteria</taxon>
        <taxon>Bacillati</taxon>
        <taxon>Bacillota</taxon>
        <taxon>Bacilli</taxon>
        <taxon>Lactobacillales</taxon>
        <taxon>Enterococcaceae</taxon>
        <taxon>Enterococcus</taxon>
    </lineage>
</organism>
<dbReference type="Proteomes" id="UP001249240">
    <property type="component" value="Unassembled WGS sequence"/>
</dbReference>
<accession>A0AAW8SXK3</accession>
<proteinExistence type="predicted"/>
<protein>
    <submittedName>
        <fullName evidence="2">YtxH domain-containing protein</fullName>
    </submittedName>
</protein>
<evidence type="ECO:0000313" key="2">
    <source>
        <dbReference type="EMBL" id="MDT2538322.1"/>
    </source>
</evidence>
<dbReference type="AlphaFoldDB" id="A0AAW8SXK3"/>
<feature type="compositionally biased region" description="Basic and acidic residues" evidence="1">
    <location>
        <begin position="76"/>
        <end position="96"/>
    </location>
</feature>
<dbReference type="EMBL" id="JARPXM010000007">
    <property type="protein sequence ID" value="MDT2538322.1"/>
    <property type="molecule type" value="Genomic_DNA"/>
</dbReference>
<dbReference type="RefSeq" id="WP_010745684.1">
    <property type="nucleotide sequence ID" value="NZ_CABLCA010000045.1"/>
</dbReference>
<sequence>MKRNGLDIMVLILGIACIGLLTVNRYIFRPVWNSEFRTELRETKNEIKAGLTDSRNEIKESSKEVKKDLKVKRDELNDDMKDAKNEMKEVKDEMKESLSLSY</sequence>
<evidence type="ECO:0000256" key="1">
    <source>
        <dbReference type="SAM" id="MobiDB-lite"/>
    </source>
</evidence>